<dbReference type="InterPro" id="IPR006660">
    <property type="entry name" value="Arsenate_reductase-like"/>
</dbReference>
<comment type="similarity">
    <text evidence="1">Belongs to the ArsC family.</text>
</comment>
<dbReference type="Gene3D" id="3.40.30.10">
    <property type="entry name" value="Glutaredoxin"/>
    <property type="match status" value="1"/>
</dbReference>
<dbReference type="PROSITE" id="PS51353">
    <property type="entry name" value="ARSC"/>
    <property type="match status" value="1"/>
</dbReference>
<dbReference type="PANTHER" id="PTHR30041">
    <property type="entry name" value="ARSENATE REDUCTASE"/>
    <property type="match status" value="1"/>
</dbReference>
<proteinExistence type="inferred from homology"/>
<evidence type="ECO:0000256" key="1">
    <source>
        <dbReference type="PROSITE-ProRule" id="PRU01282"/>
    </source>
</evidence>
<accession>E7C7N0</accession>
<organism evidence="2">
    <name type="scientific">uncultured nuHF1 cluster bacterium HF0770_35I22</name>
    <dbReference type="NCBI Taxonomy" id="723586"/>
    <lineage>
        <taxon>Bacteria</taxon>
        <taxon>environmental samples</taxon>
    </lineage>
</organism>
<reference evidence="2" key="1">
    <citation type="submission" date="2010-01" db="EMBL/GenBank/DDBJ databases">
        <title>Genome fragments of uncultured bacteria from the North Pacific subtropical Gyre.</title>
        <authorList>
            <person name="Pham V.D."/>
            <person name="Delong E.F."/>
        </authorList>
    </citation>
    <scope>NUCLEOTIDE SEQUENCE</scope>
</reference>
<dbReference type="EMBL" id="GU568015">
    <property type="protein sequence ID" value="ADI23454.1"/>
    <property type="molecule type" value="Genomic_DNA"/>
</dbReference>
<dbReference type="SUPFAM" id="SSF52833">
    <property type="entry name" value="Thioredoxin-like"/>
    <property type="match status" value="1"/>
</dbReference>
<dbReference type="Pfam" id="PF03960">
    <property type="entry name" value="ArsC"/>
    <property type="match status" value="1"/>
</dbReference>
<protein>
    <submittedName>
        <fullName evidence="2">Arsenate reductase and related proteins, glutaredoxin family</fullName>
    </submittedName>
</protein>
<dbReference type="InterPro" id="IPR036249">
    <property type="entry name" value="Thioredoxin-like_sf"/>
</dbReference>
<sequence length="111" mass="12447">MPLTILHNPKCSKSRKSLEILKKSGKSFVIKDYMASAITPEELKEVLKKLKASPRQILREKEANEAGIAHLNGLELLNAICKNPRTLERPIVINEDKAVIGRPPENILKIL</sequence>
<name>E7C7N0_9BACT</name>
<dbReference type="PANTHER" id="PTHR30041:SF4">
    <property type="entry name" value="ARSENATE REDUCTASE"/>
    <property type="match status" value="1"/>
</dbReference>
<evidence type="ECO:0000313" key="2">
    <source>
        <dbReference type="EMBL" id="ADI23454.1"/>
    </source>
</evidence>
<dbReference type="AlphaFoldDB" id="E7C7N0"/>